<accession>J7S8W1</accession>
<feature type="compositionally biased region" description="Basic and acidic residues" evidence="3">
    <location>
        <begin position="85"/>
        <end position="101"/>
    </location>
</feature>
<dbReference type="AlphaFoldDB" id="J7S8W1"/>
<name>J7S8W1_HUIN7</name>
<organism evidence="5 6">
    <name type="scientific">Huiozyma naganishii (strain ATCC MYA-139 / BCRC 22969 / CBS 8797 / KCTC 17520 / NBRC 10181 / NCYC 3082 / Yp74L-3)</name>
    <name type="common">Yeast</name>
    <name type="synonym">Kazachstania naganishii</name>
    <dbReference type="NCBI Taxonomy" id="1071383"/>
    <lineage>
        <taxon>Eukaryota</taxon>
        <taxon>Fungi</taxon>
        <taxon>Dikarya</taxon>
        <taxon>Ascomycota</taxon>
        <taxon>Saccharomycotina</taxon>
        <taxon>Saccharomycetes</taxon>
        <taxon>Saccharomycetales</taxon>
        <taxon>Saccharomycetaceae</taxon>
        <taxon>Huiozyma</taxon>
    </lineage>
</organism>
<evidence type="ECO:0000256" key="1">
    <source>
        <dbReference type="ARBA" id="ARBA00004123"/>
    </source>
</evidence>
<dbReference type="HOGENOM" id="CLU_128329_0_0_1"/>
<evidence type="ECO:0000313" key="6">
    <source>
        <dbReference type="Proteomes" id="UP000006310"/>
    </source>
</evidence>
<evidence type="ECO:0000259" key="4">
    <source>
        <dbReference type="Pfam" id="PF10187"/>
    </source>
</evidence>
<gene>
    <name evidence="5" type="primary">KNAG0H03600</name>
    <name evidence="5" type="ordered locus">KNAG_0H03600</name>
</gene>
<feature type="region of interest" description="Disordered" evidence="3">
    <location>
        <begin position="119"/>
        <end position="172"/>
    </location>
</feature>
<protein>
    <recommendedName>
        <fullName evidence="4">FAM192A/Fyv6 N-terminal domain-containing protein</fullName>
    </recommendedName>
</protein>
<evidence type="ECO:0000313" key="5">
    <source>
        <dbReference type="EMBL" id="CCK71774.1"/>
    </source>
</evidence>
<keyword evidence="2" id="KW-0539">Nucleus</keyword>
<dbReference type="RefSeq" id="XP_022466019.1">
    <property type="nucleotide sequence ID" value="XM_022609643.1"/>
</dbReference>
<dbReference type="Proteomes" id="UP000006310">
    <property type="component" value="Chromosome 8"/>
</dbReference>
<feature type="domain" description="FAM192A/Fyv6 N-terminal" evidence="4">
    <location>
        <begin position="22"/>
        <end position="110"/>
    </location>
</feature>
<sequence length="172" mass="20380">MVDKSTPRPKRPLTFISEGASDIQTQKAKEEHEQNKYEHERQRRRRKTLQDQLRANAINKQKVFKKQVREKEKFNRLSKSELQFFKDADRDRQQTQKKEDNYLQSGLAEFERKKKMLERRNNKILNSTDDASAPIEGTSQHPRSLTQSLGIVKKKPKRKIHVSLKSLDDHTQ</sequence>
<dbReference type="GO" id="GO:0005634">
    <property type="term" value="C:nucleus"/>
    <property type="evidence" value="ECO:0007669"/>
    <property type="project" value="UniProtKB-SubCell"/>
</dbReference>
<dbReference type="Pfam" id="PF10187">
    <property type="entry name" value="FAM192A_Fyv6_N"/>
    <property type="match status" value="1"/>
</dbReference>
<reference evidence="5 6" key="1">
    <citation type="journal article" date="2011" name="Proc. Natl. Acad. Sci. U.S.A.">
        <title>Evolutionary erosion of yeast sex chromosomes by mating-type switching accidents.</title>
        <authorList>
            <person name="Gordon J.L."/>
            <person name="Armisen D."/>
            <person name="Proux-Wera E."/>
            <person name="Oheigeartaigh S.S."/>
            <person name="Byrne K.P."/>
            <person name="Wolfe K.H."/>
        </authorList>
    </citation>
    <scope>NUCLEOTIDE SEQUENCE [LARGE SCALE GENOMIC DNA]</scope>
    <source>
        <strain evidence="6">ATCC MYA-139 / BCRC 22969 / CBS 8797 / CCRC 22969 / KCTC 17520 / NBRC 10181 / NCYC 3082</strain>
    </source>
</reference>
<dbReference type="InterPro" id="IPR019331">
    <property type="entry name" value="FAM192A/Fyv6_N"/>
</dbReference>
<reference evidence="6" key="2">
    <citation type="submission" date="2012-08" db="EMBL/GenBank/DDBJ databases">
        <title>Genome sequence of Kazachstania naganishii.</title>
        <authorList>
            <person name="Gordon J.L."/>
            <person name="Armisen D."/>
            <person name="Proux-Wera E."/>
            <person name="OhEigeartaigh S.S."/>
            <person name="Byrne K.P."/>
            <person name="Wolfe K.H."/>
        </authorList>
    </citation>
    <scope>NUCLEOTIDE SEQUENCE [LARGE SCALE GENOMIC DNA]</scope>
    <source>
        <strain evidence="6">ATCC MYA-139 / BCRC 22969 / CBS 8797 / CCRC 22969 / KCTC 17520 / NBRC 10181 / NCYC 3082</strain>
    </source>
</reference>
<feature type="compositionally biased region" description="Basic residues" evidence="3">
    <location>
        <begin position="152"/>
        <end position="162"/>
    </location>
</feature>
<evidence type="ECO:0000256" key="2">
    <source>
        <dbReference type="ARBA" id="ARBA00023242"/>
    </source>
</evidence>
<dbReference type="GeneID" id="34527506"/>
<dbReference type="EMBL" id="HE978321">
    <property type="protein sequence ID" value="CCK71774.1"/>
    <property type="molecule type" value="Genomic_DNA"/>
</dbReference>
<feature type="region of interest" description="Disordered" evidence="3">
    <location>
        <begin position="1"/>
        <end position="47"/>
    </location>
</feature>
<feature type="compositionally biased region" description="Basic and acidic residues" evidence="3">
    <location>
        <begin position="27"/>
        <end position="41"/>
    </location>
</feature>
<dbReference type="OMA" id="HEVPENR"/>
<proteinExistence type="predicted"/>
<dbReference type="OrthoDB" id="4036151at2759"/>
<dbReference type="KEGG" id="kng:KNAG_0H03600"/>
<keyword evidence="6" id="KW-1185">Reference proteome</keyword>
<feature type="compositionally biased region" description="Polar residues" evidence="3">
    <location>
        <begin position="137"/>
        <end position="149"/>
    </location>
</feature>
<feature type="region of interest" description="Disordered" evidence="3">
    <location>
        <begin position="85"/>
        <end position="106"/>
    </location>
</feature>
<comment type="subcellular location">
    <subcellularLocation>
        <location evidence="1">Nucleus</location>
    </subcellularLocation>
</comment>
<dbReference type="GO" id="GO:0006303">
    <property type="term" value="P:double-strand break repair via nonhomologous end joining"/>
    <property type="evidence" value="ECO:0007669"/>
    <property type="project" value="EnsemblFungi"/>
</dbReference>
<evidence type="ECO:0000256" key="3">
    <source>
        <dbReference type="SAM" id="MobiDB-lite"/>
    </source>
</evidence>
<dbReference type="GO" id="GO:0005198">
    <property type="term" value="F:structural molecule activity"/>
    <property type="evidence" value="ECO:0007669"/>
    <property type="project" value="EnsemblFungi"/>
</dbReference>